<keyword evidence="2" id="KW-1185">Reference proteome</keyword>
<dbReference type="Proteomes" id="UP001153636">
    <property type="component" value="Chromosome 3"/>
</dbReference>
<reference evidence="1" key="1">
    <citation type="submission" date="2022-01" db="EMBL/GenBank/DDBJ databases">
        <authorList>
            <person name="King R."/>
        </authorList>
    </citation>
    <scope>NUCLEOTIDE SEQUENCE</scope>
</reference>
<organism evidence="1 2">
    <name type="scientific">Psylliodes chrysocephalus</name>
    <dbReference type="NCBI Taxonomy" id="3402493"/>
    <lineage>
        <taxon>Eukaryota</taxon>
        <taxon>Metazoa</taxon>
        <taxon>Ecdysozoa</taxon>
        <taxon>Arthropoda</taxon>
        <taxon>Hexapoda</taxon>
        <taxon>Insecta</taxon>
        <taxon>Pterygota</taxon>
        <taxon>Neoptera</taxon>
        <taxon>Endopterygota</taxon>
        <taxon>Coleoptera</taxon>
        <taxon>Polyphaga</taxon>
        <taxon>Cucujiformia</taxon>
        <taxon>Chrysomeloidea</taxon>
        <taxon>Chrysomelidae</taxon>
        <taxon>Galerucinae</taxon>
        <taxon>Alticini</taxon>
        <taxon>Psylliodes</taxon>
    </lineage>
</organism>
<sequence length="301" mass="34899">MSKRTKEILKLAARQGVCNNNSNEDINNIVSVNNFHIVENVNIEIIDYQSLFSDDKITTPPLNENYYDVMESDIMSKRTKDILKFAARQGVCNIIQMKILTLLCPTEIAKGEQGTGKHVINNIIYKENTAGTSRFETKESASAYDISDDSDYDTLNLVPYSETDSSSDEMPTKTKTRRKRFKVVKATWFSEKNKNRRENGKQYFGRTKSLYWGENKVFVDSTVKSEFIKRARDRKVPEQSRRNQTFKYYLKTGDQEIRVCRTMYLNTVGLGHWSIQNWKNTFSNYEKADDAEKNSKNNNCI</sequence>
<dbReference type="OrthoDB" id="6780873at2759"/>
<dbReference type="EMBL" id="OV651815">
    <property type="protein sequence ID" value="CAH1108113.1"/>
    <property type="molecule type" value="Genomic_DNA"/>
</dbReference>
<accession>A0A9P0CX53</accession>
<protein>
    <submittedName>
        <fullName evidence="1">Uncharacterized protein</fullName>
    </submittedName>
</protein>
<evidence type="ECO:0000313" key="2">
    <source>
        <dbReference type="Proteomes" id="UP001153636"/>
    </source>
</evidence>
<dbReference type="AlphaFoldDB" id="A0A9P0CX53"/>
<evidence type="ECO:0000313" key="1">
    <source>
        <dbReference type="EMBL" id="CAH1108113.1"/>
    </source>
</evidence>
<gene>
    <name evidence="1" type="ORF">PSYICH_LOCUS8394</name>
</gene>
<proteinExistence type="predicted"/>
<name>A0A9P0CX53_9CUCU</name>